<organism evidence="1 2">
    <name type="scientific">Candidatus Coprenecus avistercoris</name>
    <dbReference type="NCBI Taxonomy" id="2840730"/>
    <lineage>
        <taxon>Bacteria</taxon>
        <taxon>Pseudomonadati</taxon>
        <taxon>Bacteroidota</taxon>
        <taxon>Bacteroidia</taxon>
        <taxon>Bacteroidales</taxon>
        <taxon>Rikenellaceae</taxon>
        <taxon>Rikenellaceae incertae sedis</taxon>
        <taxon>Candidatus Coprenecus</taxon>
    </lineage>
</organism>
<comment type="caution">
    <text evidence="1">The sequence shown here is derived from an EMBL/GenBank/DDBJ whole genome shotgun (WGS) entry which is preliminary data.</text>
</comment>
<evidence type="ECO:0000313" key="2">
    <source>
        <dbReference type="Proteomes" id="UP000886744"/>
    </source>
</evidence>
<protein>
    <submittedName>
        <fullName evidence="1">Surface protein</fullName>
    </submittedName>
</protein>
<gene>
    <name evidence="1" type="ORF">IAC94_05445</name>
</gene>
<reference evidence="1" key="2">
    <citation type="journal article" date="2021" name="PeerJ">
        <title>Extensive microbial diversity within the chicken gut microbiome revealed by metagenomics and culture.</title>
        <authorList>
            <person name="Gilroy R."/>
            <person name="Ravi A."/>
            <person name="Getino M."/>
            <person name="Pursley I."/>
            <person name="Horton D.L."/>
            <person name="Alikhan N.F."/>
            <person name="Baker D."/>
            <person name="Gharbi K."/>
            <person name="Hall N."/>
            <person name="Watson M."/>
            <person name="Adriaenssens E.M."/>
            <person name="Foster-Nyarko E."/>
            <person name="Jarju S."/>
            <person name="Secka A."/>
            <person name="Antonio M."/>
            <person name="Oren A."/>
            <person name="Chaudhuri R.R."/>
            <person name="La Ragione R."/>
            <person name="Hildebrand F."/>
            <person name="Pallen M.J."/>
        </authorList>
    </citation>
    <scope>NUCLEOTIDE SEQUENCE</scope>
    <source>
        <strain evidence="1">ChiHjej13B12-12457</strain>
    </source>
</reference>
<evidence type="ECO:0000313" key="1">
    <source>
        <dbReference type="EMBL" id="HIR62948.1"/>
    </source>
</evidence>
<dbReference type="Proteomes" id="UP000886744">
    <property type="component" value="Unassembled WGS sequence"/>
</dbReference>
<feature type="non-terminal residue" evidence="1">
    <location>
        <position position="78"/>
    </location>
</feature>
<reference evidence="1" key="1">
    <citation type="submission" date="2020-10" db="EMBL/GenBank/DDBJ databases">
        <authorList>
            <person name="Gilroy R."/>
        </authorList>
    </citation>
    <scope>NUCLEOTIDE SEQUENCE</scope>
    <source>
        <strain evidence="1">ChiHjej13B12-12457</strain>
    </source>
</reference>
<dbReference type="EMBL" id="DVHI01000070">
    <property type="protein sequence ID" value="HIR62948.1"/>
    <property type="molecule type" value="Genomic_DNA"/>
</dbReference>
<accession>A0A9D1J6U8</accession>
<proteinExistence type="predicted"/>
<dbReference type="AlphaFoldDB" id="A0A9D1J6U8"/>
<name>A0A9D1J6U8_9BACT</name>
<sequence>MRVSASMESLWRYIESLSLSERNRQWLAGKLLENPDPQHTLGEPQEEYISKEEVLAKIDAGLKDMKAGRSKTYDEFMR</sequence>